<evidence type="ECO:0000313" key="1">
    <source>
        <dbReference type="EMBL" id="EMN89902.1"/>
    </source>
</evidence>
<dbReference type="Proteomes" id="UP000012118">
    <property type="component" value="Unassembled WGS sequence"/>
</dbReference>
<keyword evidence="1" id="KW-0449">Lipoprotein</keyword>
<dbReference type="EMBL" id="AHNU02000047">
    <property type="protein sequence ID" value="EMN89902.1"/>
    <property type="molecule type" value="Genomic_DNA"/>
</dbReference>
<dbReference type="AlphaFoldDB" id="M6QLY7"/>
<keyword evidence="2" id="KW-1185">Reference proteome</keyword>
<organism evidence="1 2">
    <name type="scientific">Leptospira weilii str. UI 13098</name>
    <dbReference type="NCBI Taxonomy" id="1088542"/>
    <lineage>
        <taxon>Bacteria</taxon>
        <taxon>Pseudomonadati</taxon>
        <taxon>Spirochaetota</taxon>
        <taxon>Spirochaetia</taxon>
        <taxon>Leptospirales</taxon>
        <taxon>Leptospiraceae</taxon>
        <taxon>Leptospira</taxon>
    </lineage>
</organism>
<protein>
    <submittedName>
        <fullName evidence="1">Putative lipoprotein</fullName>
    </submittedName>
</protein>
<dbReference type="PROSITE" id="PS51257">
    <property type="entry name" value="PROKAR_LIPOPROTEIN"/>
    <property type="match status" value="1"/>
</dbReference>
<accession>M6QLY7</accession>
<evidence type="ECO:0000313" key="2">
    <source>
        <dbReference type="Proteomes" id="UP000012118"/>
    </source>
</evidence>
<comment type="caution">
    <text evidence="1">The sequence shown here is derived from an EMBL/GenBank/DDBJ whole genome shotgun (WGS) entry which is preliminary data.</text>
</comment>
<gene>
    <name evidence="1" type="ORF">LEP1GSC108_0152</name>
</gene>
<name>M6QLY7_9LEPT</name>
<sequence>MFQRLFLFFIVFFVLGCLHFRQPLIIGEENSKINSKFKSEKFCFEFKKEEMDGVKVLKTGSRFETASLKIFNVYRRSIEDAFFKFSGILHCATPKQSNYTVIRISLNVRGSADCLIKRNPEDFNGCQVWGYVSLMSFFVVPFWGKASSEVIYEIVDSDSSQYIFHYRPSVYFIDHILLLPISWIVILRSVKKGSFVETVEAFLSDSGISVRNH</sequence>
<proteinExistence type="predicted"/>
<reference evidence="1 2" key="1">
    <citation type="submission" date="2013-01" db="EMBL/GenBank/DDBJ databases">
        <authorList>
            <person name="Harkins D.M."/>
            <person name="Durkin A.S."/>
            <person name="Brinkac L.M."/>
            <person name="Haft D.H."/>
            <person name="Selengut J.D."/>
            <person name="Sanka R."/>
            <person name="DePew J."/>
            <person name="Purushe J."/>
            <person name="Chanthongthip A."/>
            <person name="Lattana O."/>
            <person name="Phetsouvanh R."/>
            <person name="Newton P.N."/>
            <person name="Vinetz J.M."/>
            <person name="Sutton G.G."/>
            <person name="Nierman W.C."/>
            <person name="Fouts D.E."/>
        </authorList>
    </citation>
    <scope>NUCLEOTIDE SEQUENCE [LARGE SCALE GENOMIC DNA]</scope>
    <source>
        <strain evidence="1 2">UI 13098</strain>
    </source>
</reference>
<dbReference type="RefSeq" id="WP_004503456.1">
    <property type="nucleotide sequence ID" value="NZ_AHNU02000047.1"/>
</dbReference>